<evidence type="ECO:0000256" key="1">
    <source>
        <dbReference type="SAM" id="Phobius"/>
    </source>
</evidence>
<evidence type="ECO:0000313" key="4">
    <source>
        <dbReference type="Proteomes" id="UP000757103"/>
    </source>
</evidence>
<keyword evidence="1" id="KW-0812">Transmembrane</keyword>
<keyword evidence="3" id="KW-0808">Transferase</keyword>
<dbReference type="InterPro" id="IPR038731">
    <property type="entry name" value="RgtA/B/C-like"/>
</dbReference>
<keyword evidence="1" id="KW-0472">Membrane</keyword>
<feature type="transmembrane region" description="Helical" evidence="1">
    <location>
        <begin position="35"/>
        <end position="54"/>
    </location>
</feature>
<keyword evidence="3" id="KW-0328">Glycosyltransferase</keyword>
<feature type="transmembrane region" description="Helical" evidence="1">
    <location>
        <begin position="61"/>
        <end position="79"/>
    </location>
</feature>
<feature type="transmembrane region" description="Helical" evidence="1">
    <location>
        <begin position="389"/>
        <end position="407"/>
    </location>
</feature>
<evidence type="ECO:0000313" key="3">
    <source>
        <dbReference type="EMBL" id="HJG88049.1"/>
    </source>
</evidence>
<feature type="domain" description="Glycosyltransferase RgtA/B/C/D-like" evidence="2">
    <location>
        <begin position="193"/>
        <end position="316"/>
    </location>
</feature>
<sequence length="459" mass="51997">MLITLGVILACLNGIFVTALIGKSFSWTERIGLSFPLGMALQTLLMVLLDWVHIPLTATSVLLAGWVILALLLFLVWRYRGIDTLRFTPAMLNDLKQANLVWVLLLLLVGYCEYMNFSKCIFFPPSDRDSLAAFDTLGFVAAHDHTYMRMSLFDADYNPTIHRAGSSIAYAPFVQMSYAYVYLLGAETSKAIPALMYLFFVIAFYGILRRNTGKTLAALTTLFMMMAPEMLAFSSLSGTNVMQAIFASLGIAYTASWLRSRRDHELYAGALLLGANMWCRNEGVVFIGAACVVLLIDCIRRKSYRKGWYFTGLALLPAVIWFAYMKTGGLYTEGMAITRLFWDGEKAGNIINGFWALFTNTLYYGWTFPVFALFLVGNIWFLIKGRDNLPLLGMILLSVLFYGLVIYHVDYVWDSIQNVLAYSSKRFFFCFVPMCWYFAATTRIARRGADYVERYLSLK</sequence>
<dbReference type="Proteomes" id="UP000757103">
    <property type="component" value="Unassembled WGS sequence"/>
</dbReference>
<organism evidence="3 4">
    <name type="scientific">Barnesiella viscericola</name>
    <dbReference type="NCBI Taxonomy" id="397865"/>
    <lineage>
        <taxon>Bacteria</taxon>
        <taxon>Pseudomonadati</taxon>
        <taxon>Bacteroidota</taxon>
        <taxon>Bacteroidia</taxon>
        <taxon>Bacteroidales</taxon>
        <taxon>Barnesiellaceae</taxon>
        <taxon>Barnesiella</taxon>
    </lineage>
</organism>
<dbReference type="GO" id="GO:0016757">
    <property type="term" value="F:glycosyltransferase activity"/>
    <property type="evidence" value="ECO:0007669"/>
    <property type="project" value="UniProtKB-KW"/>
</dbReference>
<reference evidence="3" key="1">
    <citation type="journal article" date="2021" name="PeerJ">
        <title>Extensive microbial diversity within the chicken gut microbiome revealed by metagenomics and culture.</title>
        <authorList>
            <person name="Gilroy R."/>
            <person name="Ravi A."/>
            <person name="Getino M."/>
            <person name="Pursley I."/>
            <person name="Horton D.L."/>
            <person name="Alikhan N.F."/>
            <person name="Baker D."/>
            <person name="Gharbi K."/>
            <person name="Hall N."/>
            <person name="Watson M."/>
            <person name="Adriaenssens E.M."/>
            <person name="Foster-Nyarko E."/>
            <person name="Jarju S."/>
            <person name="Secka A."/>
            <person name="Antonio M."/>
            <person name="Oren A."/>
            <person name="Chaudhuri R.R."/>
            <person name="La Ragione R."/>
            <person name="Hildebrand F."/>
            <person name="Pallen M.J."/>
        </authorList>
    </citation>
    <scope>NUCLEOTIDE SEQUENCE</scope>
    <source>
        <strain evidence="3">CHK121-7720</strain>
    </source>
</reference>
<dbReference type="EC" id="2.4.-.-" evidence="3"/>
<dbReference type="EMBL" id="DYUD01000007">
    <property type="protein sequence ID" value="HJG88049.1"/>
    <property type="molecule type" value="Genomic_DNA"/>
</dbReference>
<feature type="transmembrane region" description="Helical" evidence="1">
    <location>
        <begin position="419"/>
        <end position="439"/>
    </location>
</feature>
<dbReference type="Pfam" id="PF13231">
    <property type="entry name" value="PMT_2"/>
    <property type="match status" value="1"/>
</dbReference>
<gene>
    <name evidence="3" type="ORF">K8U91_01040</name>
</gene>
<feature type="transmembrane region" description="Helical" evidence="1">
    <location>
        <begin position="307"/>
        <end position="325"/>
    </location>
</feature>
<feature type="transmembrane region" description="Helical" evidence="1">
    <location>
        <begin position="99"/>
        <end position="117"/>
    </location>
</feature>
<dbReference type="AlphaFoldDB" id="A0A921MPD1"/>
<dbReference type="RefSeq" id="WP_273305151.1">
    <property type="nucleotide sequence ID" value="NZ_DYUD01000007.1"/>
</dbReference>
<comment type="caution">
    <text evidence="3">The sequence shown here is derived from an EMBL/GenBank/DDBJ whole genome shotgun (WGS) entry which is preliminary data.</text>
</comment>
<accession>A0A921MPD1</accession>
<protein>
    <submittedName>
        <fullName evidence="3">Glycosyltransferase family 39 protein</fullName>
        <ecNumber evidence="3">2.4.-.-</ecNumber>
    </submittedName>
</protein>
<proteinExistence type="predicted"/>
<keyword evidence="1" id="KW-1133">Transmembrane helix</keyword>
<name>A0A921MPD1_9BACT</name>
<reference evidence="3" key="2">
    <citation type="submission" date="2021-09" db="EMBL/GenBank/DDBJ databases">
        <authorList>
            <person name="Gilroy R."/>
        </authorList>
    </citation>
    <scope>NUCLEOTIDE SEQUENCE</scope>
    <source>
        <strain evidence="3">CHK121-7720</strain>
    </source>
</reference>
<evidence type="ECO:0000259" key="2">
    <source>
        <dbReference type="Pfam" id="PF13231"/>
    </source>
</evidence>
<feature type="transmembrane region" description="Helical" evidence="1">
    <location>
        <begin position="363"/>
        <end position="382"/>
    </location>
</feature>
<feature type="transmembrane region" description="Helical" evidence="1">
    <location>
        <begin position="191"/>
        <end position="208"/>
    </location>
</feature>
<feature type="transmembrane region" description="Helical" evidence="1">
    <location>
        <begin position="241"/>
        <end position="258"/>
    </location>
</feature>